<evidence type="ECO:0000313" key="3">
    <source>
        <dbReference type="Proteomes" id="UP001196413"/>
    </source>
</evidence>
<protein>
    <submittedName>
        <fullName evidence="2">Uncharacterized protein</fullName>
    </submittedName>
</protein>
<comment type="caution">
    <text evidence="2">The sequence shown here is derived from an EMBL/GenBank/DDBJ whole genome shotgun (WGS) entry which is preliminary data.</text>
</comment>
<name>A0AAD5QJ02_PARTN</name>
<sequence length="86" mass="9306">MLTNNAEGEISDKIDDSMEDNTYITDPGSSKALSPKTLPFDDDKGVMNVLLSAGKVSSMDQANYLSESNVKDINQIGAKASFHHIE</sequence>
<dbReference type="Proteomes" id="UP001196413">
    <property type="component" value="Unassembled WGS sequence"/>
</dbReference>
<reference evidence="2" key="1">
    <citation type="submission" date="2021-06" db="EMBL/GenBank/DDBJ databases">
        <title>Parelaphostrongylus tenuis whole genome reference sequence.</title>
        <authorList>
            <person name="Garwood T.J."/>
            <person name="Larsen P.A."/>
            <person name="Fountain-Jones N.M."/>
            <person name="Garbe J.R."/>
            <person name="Macchietto M.G."/>
            <person name="Kania S.A."/>
            <person name="Gerhold R.W."/>
            <person name="Richards J.E."/>
            <person name="Wolf T.M."/>
        </authorList>
    </citation>
    <scope>NUCLEOTIDE SEQUENCE</scope>
    <source>
        <strain evidence="2">MNPRO001-30</strain>
        <tissue evidence="2">Meninges</tissue>
    </source>
</reference>
<accession>A0AAD5QJ02</accession>
<dbReference type="EMBL" id="JAHQIW010000540">
    <property type="protein sequence ID" value="KAJ1348671.1"/>
    <property type="molecule type" value="Genomic_DNA"/>
</dbReference>
<dbReference type="AlphaFoldDB" id="A0AAD5QJ02"/>
<feature type="region of interest" description="Disordered" evidence="1">
    <location>
        <begin position="1"/>
        <end position="38"/>
    </location>
</feature>
<gene>
    <name evidence="2" type="ORF">KIN20_004024</name>
</gene>
<keyword evidence="3" id="KW-1185">Reference proteome</keyword>
<feature type="compositionally biased region" description="Polar residues" evidence="1">
    <location>
        <begin position="20"/>
        <end position="32"/>
    </location>
</feature>
<proteinExistence type="predicted"/>
<evidence type="ECO:0000313" key="2">
    <source>
        <dbReference type="EMBL" id="KAJ1348671.1"/>
    </source>
</evidence>
<evidence type="ECO:0000256" key="1">
    <source>
        <dbReference type="SAM" id="MobiDB-lite"/>
    </source>
</evidence>
<organism evidence="2 3">
    <name type="scientific">Parelaphostrongylus tenuis</name>
    <name type="common">Meningeal worm</name>
    <dbReference type="NCBI Taxonomy" id="148309"/>
    <lineage>
        <taxon>Eukaryota</taxon>
        <taxon>Metazoa</taxon>
        <taxon>Ecdysozoa</taxon>
        <taxon>Nematoda</taxon>
        <taxon>Chromadorea</taxon>
        <taxon>Rhabditida</taxon>
        <taxon>Rhabditina</taxon>
        <taxon>Rhabditomorpha</taxon>
        <taxon>Strongyloidea</taxon>
        <taxon>Metastrongylidae</taxon>
        <taxon>Parelaphostrongylus</taxon>
    </lineage>
</organism>